<evidence type="ECO:0000259" key="4">
    <source>
        <dbReference type="PROSITE" id="PS50956"/>
    </source>
</evidence>
<dbReference type="Gene3D" id="3.30.70.920">
    <property type="match status" value="1"/>
</dbReference>
<dbReference type="InterPro" id="IPR019887">
    <property type="entry name" value="Tscrpt_reg_AsnC/Lrp_C"/>
</dbReference>
<protein>
    <submittedName>
        <fullName evidence="5">Lrp/AsnC family transcriptional regulator</fullName>
    </submittedName>
</protein>
<keyword evidence="6" id="KW-1185">Reference proteome</keyword>
<sequence>MTETKRIRGRDELDTVDNTLVALLQADSRMSNSRLATAAGIAESTCIARVRSLVTRGIITRFTTLVDPKALGLGLQALISVSIRSGARTQIPAFRDEIRAMPRVVQVFFLGGTEDFIIHLVARDSDDVRDFVLENLSANPAVASTRTSLVFEHHYNGLSSGK</sequence>
<evidence type="ECO:0000313" key="6">
    <source>
        <dbReference type="Proteomes" id="UP001165341"/>
    </source>
</evidence>
<dbReference type="SUPFAM" id="SSF54909">
    <property type="entry name" value="Dimeric alpha+beta barrel"/>
    <property type="match status" value="1"/>
</dbReference>
<feature type="domain" description="HTH asnC-type" evidence="4">
    <location>
        <begin position="13"/>
        <end position="74"/>
    </location>
</feature>
<dbReference type="Pfam" id="PF01037">
    <property type="entry name" value="AsnC_trans_reg"/>
    <property type="match status" value="1"/>
</dbReference>
<proteinExistence type="predicted"/>
<dbReference type="InterPro" id="IPR000485">
    <property type="entry name" value="AsnC-type_HTH_dom"/>
</dbReference>
<keyword evidence="2" id="KW-0238">DNA-binding</keyword>
<keyword evidence="1" id="KW-0805">Transcription regulation</keyword>
<gene>
    <name evidence="5" type="ORF">MQH31_14300</name>
</gene>
<evidence type="ECO:0000256" key="3">
    <source>
        <dbReference type="ARBA" id="ARBA00023163"/>
    </source>
</evidence>
<dbReference type="PANTHER" id="PTHR30154:SF54">
    <property type="entry name" value="POSSIBLE TRANSCRIPTIONAL REGULATORY PROTEIN (PROBABLY LRP_ASNC-FAMILY)"/>
    <property type="match status" value="1"/>
</dbReference>
<dbReference type="SUPFAM" id="SSF46785">
    <property type="entry name" value="Winged helix' DNA-binding domain"/>
    <property type="match status" value="1"/>
</dbReference>
<dbReference type="InterPro" id="IPR036388">
    <property type="entry name" value="WH-like_DNA-bd_sf"/>
</dbReference>
<dbReference type="PANTHER" id="PTHR30154">
    <property type="entry name" value="LEUCINE-RESPONSIVE REGULATORY PROTEIN"/>
    <property type="match status" value="1"/>
</dbReference>
<dbReference type="EMBL" id="JALGAR010000004">
    <property type="protein sequence ID" value="MCI4658979.1"/>
    <property type="molecule type" value="Genomic_DNA"/>
</dbReference>
<evidence type="ECO:0000256" key="1">
    <source>
        <dbReference type="ARBA" id="ARBA00023015"/>
    </source>
</evidence>
<dbReference type="AlphaFoldDB" id="A0AA41QWZ3"/>
<evidence type="ECO:0000256" key="2">
    <source>
        <dbReference type="ARBA" id="ARBA00023125"/>
    </source>
</evidence>
<dbReference type="GO" id="GO:0005829">
    <property type="term" value="C:cytosol"/>
    <property type="evidence" value="ECO:0007669"/>
    <property type="project" value="TreeGrafter"/>
</dbReference>
<dbReference type="PROSITE" id="PS50956">
    <property type="entry name" value="HTH_ASNC_2"/>
    <property type="match status" value="1"/>
</dbReference>
<dbReference type="GO" id="GO:0043565">
    <property type="term" value="F:sequence-specific DNA binding"/>
    <property type="evidence" value="ECO:0007669"/>
    <property type="project" value="InterPro"/>
</dbReference>
<reference evidence="5" key="1">
    <citation type="submission" date="2022-03" db="EMBL/GenBank/DDBJ databases">
        <title>Cryobacterium sp. nov. strain ZS14-85, isolated from Antarctic soil.</title>
        <authorList>
            <person name="Li J."/>
            <person name="Niu G."/>
        </authorList>
    </citation>
    <scope>NUCLEOTIDE SEQUENCE</scope>
    <source>
        <strain evidence="5">ZS14-85</strain>
    </source>
</reference>
<dbReference type="Proteomes" id="UP001165341">
    <property type="component" value="Unassembled WGS sequence"/>
</dbReference>
<name>A0AA41QWZ3_9MICO</name>
<dbReference type="InterPro" id="IPR019888">
    <property type="entry name" value="Tscrpt_reg_AsnC-like"/>
</dbReference>
<dbReference type="PRINTS" id="PR00033">
    <property type="entry name" value="HTHASNC"/>
</dbReference>
<dbReference type="InterPro" id="IPR036390">
    <property type="entry name" value="WH_DNA-bd_sf"/>
</dbReference>
<dbReference type="SMART" id="SM00344">
    <property type="entry name" value="HTH_ASNC"/>
    <property type="match status" value="1"/>
</dbReference>
<accession>A0AA41QWZ3</accession>
<dbReference type="Gene3D" id="1.10.10.10">
    <property type="entry name" value="Winged helix-like DNA-binding domain superfamily/Winged helix DNA-binding domain"/>
    <property type="match status" value="1"/>
</dbReference>
<evidence type="ECO:0000313" key="5">
    <source>
        <dbReference type="EMBL" id="MCI4658979.1"/>
    </source>
</evidence>
<organism evidence="5 6">
    <name type="scientific">Cryobacterium zhongshanensis</name>
    <dbReference type="NCBI Taxonomy" id="2928153"/>
    <lineage>
        <taxon>Bacteria</taxon>
        <taxon>Bacillati</taxon>
        <taxon>Actinomycetota</taxon>
        <taxon>Actinomycetes</taxon>
        <taxon>Micrococcales</taxon>
        <taxon>Microbacteriaceae</taxon>
        <taxon>Cryobacterium</taxon>
    </lineage>
</organism>
<dbReference type="GO" id="GO:0043200">
    <property type="term" value="P:response to amino acid"/>
    <property type="evidence" value="ECO:0007669"/>
    <property type="project" value="TreeGrafter"/>
</dbReference>
<dbReference type="InterPro" id="IPR011008">
    <property type="entry name" value="Dimeric_a/b-barrel"/>
</dbReference>
<comment type="caution">
    <text evidence="5">The sequence shown here is derived from an EMBL/GenBank/DDBJ whole genome shotgun (WGS) entry which is preliminary data.</text>
</comment>
<dbReference type="RefSeq" id="WP_134534511.1">
    <property type="nucleotide sequence ID" value="NZ_JALGAR010000004.1"/>
</dbReference>
<dbReference type="Pfam" id="PF13404">
    <property type="entry name" value="HTH_AsnC-type"/>
    <property type="match status" value="1"/>
</dbReference>
<keyword evidence="3" id="KW-0804">Transcription</keyword>